<keyword evidence="4" id="KW-1185">Reference proteome</keyword>
<keyword evidence="2" id="KW-1133">Transmembrane helix</keyword>
<gene>
    <name evidence="3 5" type="ORF">BDZ99DRAFT_381099</name>
</gene>
<evidence type="ECO:0000256" key="2">
    <source>
        <dbReference type="SAM" id="Phobius"/>
    </source>
</evidence>
<feature type="transmembrane region" description="Helical" evidence="2">
    <location>
        <begin position="163"/>
        <end position="186"/>
    </location>
</feature>
<protein>
    <recommendedName>
        <fullName evidence="6">Integral membrane protein</fullName>
    </recommendedName>
</protein>
<reference evidence="5" key="3">
    <citation type="submission" date="2025-04" db="UniProtKB">
        <authorList>
            <consortium name="RefSeq"/>
        </authorList>
    </citation>
    <scope>IDENTIFICATION</scope>
    <source>
        <strain evidence="5">CBS 304.34</strain>
    </source>
</reference>
<reference evidence="5" key="2">
    <citation type="submission" date="2020-04" db="EMBL/GenBank/DDBJ databases">
        <authorList>
            <consortium name="NCBI Genome Project"/>
        </authorList>
    </citation>
    <scope>NUCLEOTIDE SEQUENCE</scope>
    <source>
        <strain evidence="5">CBS 304.34</strain>
    </source>
</reference>
<feature type="region of interest" description="Disordered" evidence="1">
    <location>
        <begin position="1"/>
        <end position="107"/>
    </location>
</feature>
<feature type="transmembrane region" description="Helical" evidence="2">
    <location>
        <begin position="336"/>
        <end position="357"/>
    </location>
</feature>
<feature type="compositionally biased region" description="Basic residues" evidence="1">
    <location>
        <begin position="21"/>
        <end position="30"/>
    </location>
</feature>
<organism evidence="3">
    <name type="scientific">Mytilinidion resinicola</name>
    <dbReference type="NCBI Taxonomy" id="574789"/>
    <lineage>
        <taxon>Eukaryota</taxon>
        <taxon>Fungi</taxon>
        <taxon>Dikarya</taxon>
        <taxon>Ascomycota</taxon>
        <taxon>Pezizomycotina</taxon>
        <taxon>Dothideomycetes</taxon>
        <taxon>Pleosporomycetidae</taxon>
        <taxon>Mytilinidiales</taxon>
        <taxon>Mytilinidiaceae</taxon>
        <taxon>Mytilinidion</taxon>
    </lineage>
</organism>
<feature type="compositionally biased region" description="Basic and acidic residues" evidence="1">
    <location>
        <begin position="71"/>
        <end position="94"/>
    </location>
</feature>
<accession>A0A6A6Z2E3</accession>
<dbReference type="Proteomes" id="UP000504636">
    <property type="component" value="Unplaced"/>
</dbReference>
<feature type="transmembrane region" description="Helical" evidence="2">
    <location>
        <begin position="298"/>
        <end position="316"/>
    </location>
</feature>
<feature type="compositionally biased region" description="Polar residues" evidence="1">
    <location>
        <begin position="56"/>
        <end position="67"/>
    </location>
</feature>
<evidence type="ECO:0000313" key="3">
    <source>
        <dbReference type="EMBL" id="KAF2814464.1"/>
    </source>
</evidence>
<proteinExistence type="predicted"/>
<keyword evidence="2" id="KW-0472">Membrane</keyword>
<dbReference type="GeneID" id="54456112"/>
<evidence type="ECO:0000313" key="4">
    <source>
        <dbReference type="Proteomes" id="UP000504636"/>
    </source>
</evidence>
<dbReference type="OrthoDB" id="2603at2759"/>
<evidence type="ECO:0000313" key="5">
    <source>
        <dbReference type="RefSeq" id="XP_033581428.1"/>
    </source>
</evidence>
<feature type="transmembrane region" description="Helical" evidence="2">
    <location>
        <begin position="198"/>
        <end position="220"/>
    </location>
</feature>
<dbReference type="EMBL" id="MU003695">
    <property type="protein sequence ID" value="KAF2814464.1"/>
    <property type="molecule type" value="Genomic_DNA"/>
</dbReference>
<sequence length="450" mass="49743">MPHPEHPRRSQTSSSGDQTRRRTQRNKAFHSSHIPLQSHSSLDLDTTRVNGPLSFLNPTSANFNPNSKFGKHVEPHSTHIREDEESEAHEKSSEDTQPASSVAYKWTSRNNRKGRHTLLVNPAYAKSSAKYTTPAPTASLRGIAQGILRMVTTYPIWDISYDVAVLFTLGSVVWVINAFFVFLPLIKPSTEFKNEELTGGGITAFIGATIFEIGSILLLFESINESRTGCFGWAVSQALEDHTLQFHPSGQTCVHHHRNKRSLGGTASSSHDSIAESDKTWTWWPSTHDLLTHHLHSLGFLASFTQFLAASVFWISGFTALPGVLNHLSTGLEAGIYWTPQVLGGTGFVLSGLLFMIETQSKWYKPALGTLGWHIGFWNTIGGLGFTLCPAFGYDTHSWAQYQASCSTFWGSWAFLIGSAIQWYESLGKWPVEVDKNIGVGVETKDDSGS</sequence>
<evidence type="ECO:0000256" key="1">
    <source>
        <dbReference type="SAM" id="MobiDB-lite"/>
    </source>
</evidence>
<keyword evidence="2" id="KW-0812">Transmembrane</keyword>
<evidence type="ECO:0008006" key="6">
    <source>
        <dbReference type="Google" id="ProtNLM"/>
    </source>
</evidence>
<dbReference type="AlphaFoldDB" id="A0A6A6Z2E3"/>
<dbReference type="RefSeq" id="XP_033581428.1">
    <property type="nucleotide sequence ID" value="XM_033715219.1"/>
</dbReference>
<feature type="compositionally biased region" description="Polar residues" evidence="1">
    <location>
        <begin position="34"/>
        <end position="49"/>
    </location>
</feature>
<name>A0A6A6Z2E3_9PEZI</name>
<reference evidence="3 5" key="1">
    <citation type="journal article" date="2020" name="Stud. Mycol.">
        <title>101 Dothideomycetes genomes: a test case for predicting lifestyles and emergence of pathogens.</title>
        <authorList>
            <person name="Haridas S."/>
            <person name="Albert R."/>
            <person name="Binder M."/>
            <person name="Bloem J."/>
            <person name="Labutti K."/>
            <person name="Salamov A."/>
            <person name="Andreopoulos B."/>
            <person name="Baker S."/>
            <person name="Barry K."/>
            <person name="Bills G."/>
            <person name="Bluhm B."/>
            <person name="Cannon C."/>
            <person name="Castanera R."/>
            <person name="Culley D."/>
            <person name="Daum C."/>
            <person name="Ezra D."/>
            <person name="Gonzalez J."/>
            <person name="Henrissat B."/>
            <person name="Kuo A."/>
            <person name="Liang C."/>
            <person name="Lipzen A."/>
            <person name="Lutzoni F."/>
            <person name="Magnuson J."/>
            <person name="Mondo S."/>
            <person name="Nolan M."/>
            <person name="Ohm R."/>
            <person name="Pangilinan J."/>
            <person name="Park H.-J."/>
            <person name="Ramirez L."/>
            <person name="Alfaro M."/>
            <person name="Sun H."/>
            <person name="Tritt A."/>
            <person name="Yoshinaga Y."/>
            <person name="Zwiers L.-H."/>
            <person name="Turgeon B."/>
            <person name="Goodwin S."/>
            <person name="Spatafora J."/>
            <person name="Crous P."/>
            <person name="Grigoriev I."/>
        </authorList>
    </citation>
    <scope>NUCLEOTIDE SEQUENCE</scope>
    <source>
        <strain evidence="3 5">CBS 304.34</strain>
    </source>
</reference>